<protein>
    <submittedName>
        <fullName evidence="2">Uncharacterized protein</fullName>
    </submittedName>
</protein>
<proteinExistence type="predicted"/>
<keyword evidence="3" id="KW-1185">Reference proteome</keyword>
<comment type="caution">
    <text evidence="2">The sequence shown here is derived from an EMBL/GenBank/DDBJ whole genome shotgun (WGS) entry which is preliminary data.</text>
</comment>
<dbReference type="Proteomes" id="UP000003448">
    <property type="component" value="Unassembled WGS sequence"/>
</dbReference>
<accession>I0L8V0</accession>
<dbReference type="EMBL" id="CAIE01000037">
    <property type="protein sequence ID" value="CCH20247.1"/>
    <property type="molecule type" value="Genomic_DNA"/>
</dbReference>
<evidence type="ECO:0000313" key="3">
    <source>
        <dbReference type="Proteomes" id="UP000003448"/>
    </source>
</evidence>
<evidence type="ECO:0000313" key="2">
    <source>
        <dbReference type="EMBL" id="CCH20247.1"/>
    </source>
</evidence>
<dbReference type="AlphaFoldDB" id="I0L8V0"/>
<organism evidence="2 3">
    <name type="scientific">Micromonospora lupini str. Lupac 08</name>
    <dbReference type="NCBI Taxonomy" id="1150864"/>
    <lineage>
        <taxon>Bacteria</taxon>
        <taxon>Bacillati</taxon>
        <taxon>Actinomycetota</taxon>
        <taxon>Actinomycetes</taxon>
        <taxon>Micromonosporales</taxon>
        <taxon>Micromonosporaceae</taxon>
        <taxon>Micromonospora</taxon>
    </lineage>
</organism>
<feature type="region of interest" description="Disordered" evidence="1">
    <location>
        <begin position="1"/>
        <end position="41"/>
    </location>
</feature>
<feature type="region of interest" description="Disordered" evidence="1">
    <location>
        <begin position="68"/>
        <end position="118"/>
    </location>
</feature>
<dbReference type="STRING" id="1150864.MILUP08_45127"/>
<gene>
    <name evidence="2" type="ORF">MILUP08_45127</name>
</gene>
<reference evidence="3" key="1">
    <citation type="journal article" date="2012" name="J. Bacteriol.">
        <title>Genome Sequence of Micromonospora lupini Lupac 08, Isolated from Root Nodules of Lupinus angustifolius.</title>
        <authorList>
            <person name="Alonso-Vega P."/>
            <person name="Normand P."/>
            <person name="Bacigalupe R."/>
            <person name="Pujic P."/>
            <person name="Lajus A."/>
            <person name="Vallenet D."/>
            <person name="Carro L."/>
            <person name="Coll P."/>
            <person name="Trujillo M.E."/>
        </authorList>
    </citation>
    <scope>NUCLEOTIDE SEQUENCE [LARGE SCALE GENOMIC DNA]</scope>
    <source>
        <strain evidence="3">Lupac 08</strain>
    </source>
</reference>
<sequence length="118" mass="12758">MTVAADRLSCPRCLVPPPPGHHHRSARPTGPQRCTGRVGLSPGEGPAAPLLCFNRRNTSAVRVVRPLKQSKGRFEHPATRPAAHRPQRPPGRPGWPCRVADQGGRTGVDQVMLARNSL</sequence>
<evidence type="ECO:0000256" key="1">
    <source>
        <dbReference type="SAM" id="MobiDB-lite"/>
    </source>
</evidence>
<name>I0L8V0_9ACTN</name>